<comment type="caution">
    <text evidence="4">The sequence shown here is derived from an EMBL/GenBank/DDBJ whole genome shotgun (WGS) entry which is preliminary data.</text>
</comment>
<dbReference type="InterPro" id="IPR026956">
    <property type="entry name" value="D-ser_dehydrat-like_dom"/>
</dbReference>
<dbReference type="GO" id="GO:0036088">
    <property type="term" value="P:D-serine catabolic process"/>
    <property type="evidence" value="ECO:0007669"/>
    <property type="project" value="TreeGrafter"/>
</dbReference>
<comment type="similarity">
    <text evidence="1">Belongs to the DSD1 family.</text>
</comment>
<keyword evidence="2" id="KW-0456">Lyase</keyword>
<dbReference type="EMBL" id="SNYW01000006">
    <property type="protein sequence ID" value="TDQ83952.1"/>
    <property type="molecule type" value="Genomic_DNA"/>
</dbReference>
<dbReference type="Gene3D" id="3.20.20.10">
    <property type="entry name" value="Alanine racemase"/>
    <property type="match status" value="1"/>
</dbReference>
<dbReference type="CDD" id="cd06819">
    <property type="entry name" value="PLPDE_III_LS_D-TA"/>
    <property type="match status" value="1"/>
</dbReference>
<dbReference type="Pfam" id="PF01168">
    <property type="entry name" value="Ala_racemase_N"/>
    <property type="match status" value="1"/>
</dbReference>
<proteinExistence type="inferred from homology"/>
<accession>A0A4R6WQT1</accession>
<dbReference type="Gene3D" id="2.40.37.20">
    <property type="entry name" value="D-serine dehydratase-like domain"/>
    <property type="match status" value="1"/>
</dbReference>
<sequence>MQQRPELSIGDPAERIETPALILDLDVFEANLHAMAEFARMRGMRLRPHAKTHKCAEIAKRQMAVGAVGICCQKVGEAAALVEGGVGDVLVTNEVLAPERLARLVRLTDRANIGICLDSDLGLDRLNAAAQNAQRRIDTYVELEVGANRCGLVEISDAVALAEKIHGTAALRFAGLQAYQGAAQHLRMRAERKAAIDHAAARAAAFVAALNARGISVPVVTGAGTGTFPLEASSGVYNEIQPGSYVFMDRDYGDNQADPESPAFRHSLFVLASVMSRREDFAVIDAGLKAHSVDSGYPAISGRPDLVFDTPSDEHGIIRGPRQALPALEQRLRLVPGHCDPTVNLYDWIIAIRADKVAAIWPVDARGALN</sequence>
<evidence type="ECO:0000313" key="4">
    <source>
        <dbReference type="EMBL" id="TDQ83952.1"/>
    </source>
</evidence>
<name>A0A4R6WQT1_9PROT</name>
<evidence type="ECO:0000259" key="3">
    <source>
        <dbReference type="SMART" id="SM01119"/>
    </source>
</evidence>
<gene>
    <name evidence="4" type="ORF">A8950_0496</name>
</gene>
<reference evidence="4 5" key="1">
    <citation type="submission" date="2019-03" db="EMBL/GenBank/DDBJ databases">
        <title>Genomic Encyclopedia of Type Strains, Phase III (KMG-III): the genomes of soil and plant-associated and newly described type strains.</title>
        <authorList>
            <person name="Whitman W."/>
        </authorList>
    </citation>
    <scope>NUCLEOTIDE SEQUENCE [LARGE SCALE GENOMIC DNA]</scope>
    <source>
        <strain evidence="4 5">CGMCC 1.7660</strain>
    </source>
</reference>
<dbReference type="AlphaFoldDB" id="A0A4R6WQT1"/>
<dbReference type="RefSeq" id="WP_243735504.1">
    <property type="nucleotide sequence ID" value="NZ_SNYW01000006.1"/>
</dbReference>
<dbReference type="PANTHER" id="PTHR28004">
    <property type="entry name" value="ZGC:162816-RELATED"/>
    <property type="match status" value="1"/>
</dbReference>
<dbReference type="SMART" id="SM01119">
    <property type="entry name" value="D-ser_dehydrat"/>
    <property type="match status" value="1"/>
</dbReference>
<organism evidence="4 5">
    <name type="scientific">Dongia mobilis</name>
    <dbReference type="NCBI Taxonomy" id="578943"/>
    <lineage>
        <taxon>Bacteria</taxon>
        <taxon>Pseudomonadati</taxon>
        <taxon>Pseudomonadota</taxon>
        <taxon>Alphaproteobacteria</taxon>
        <taxon>Rhodospirillales</taxon>
        <taxon>Dongiaceae</taxon>
        <taxon>Dongia</taxon>
    </lineage>
</organism>
<dbReference type="SUPFAM" id="SSF51419">
    <property type="entry name" value="PLP-binding barrel"/>
    <property type="match status" value="1"/>
</dbReference>
<dbReference type="InterPro" id="IPR029066">
    <property type="entry name" value="PLP-binding_barrel"/>
</dbReference>
<evidence type="ECO:0000256" key="1">
    <source>
        <dbReference type="ARBA" id="ARBA00005323"/>
    </source>
</evidence>
<evidence type="ECO:0000313" key="5">
    <source>
        <dbReference type="Proteomes" id="UP000295783"/>
    </source>
</evidence>
<keyword evidence="5" id="KW-1185">Reference proteome</keyword>
<dbReference type="InterPro" id="IPR001608">
    <property type="entry name" value="Ala_racemase_N"/>
</dbReference>
<feature type="domain" description="D-serine dehydratase-like" evidence="3">
    <location>
        <begin position="267"/>
        <end position="353"/>
    </location>
</feature>
<evidence type="ECO:0000256" key="2">
    <source>
        <dbReference type="ARBA" id="ARBA00023239"/>
    </source>
</evidence>
<dbReference type="GO" id="GO:0008721">
    <property type="term" value="F:D-serine ammonia-lyase activity"/>
    <property type="evidence" value="ECO:0007669"/>
    <property type="project" value="TreeGrafter"/>
</dbReference>
<dbReference type="InterPro" id="IPR051466">
    <property type="entry name" value="D-amino_acid_metab_enzyme"/>
</dbReference>
<dbReference type="Pfam" id="PF14031">
    <property type="entry name" value="D-ser_dehydrat"/>
    <property type="match status" value="1"/>
</dbReference>
<dbReference type="Proteomes" id="UP000295783">
    <property type="component" value="Unassembled WGS sequence"/>
</dbReference>
<protein>
    <submittedName>
        <fullName evidence="4">D-serine deaminase-like pyridoxal phosphate-dependent protein</fullName>
    </submittedName>
</protein>
<dbReference type="PANTHER" id="PTHR28004:SF2">
    <property type="entry name" value="D-SERINE DEHYDRATASE"/>
    <property type="match status" value="1"/>
</dbReference>
<dbReference type="InterPro" id="IPR042208">
    <property type="entry name" value="D-ser_dehydrat-like_sf"/>
</dbReference>